<feature type="transmembrane region" description="Helical" evidence="6">
    <location>
        <begin position="455"/>
        <end position="472"/>
    </location>
</feature>
<dbReference type="InterPro" id="IPR002293">
    <property type="entry name" value="AA/rel_permease1"/>
</dbReference>
<keyword evidence="4 6" id="KW-1133">Transmembrane helix</keyword>
<feature type="transmembrane region" description="Helical" evidence="6">
    <location>
        <begin position="34"/>
        <end position="51"/>
    </location>
</feature>
<feature type="transmembrane region" description="Helical" evidence="6">
    <location>
        <begin position="430"/>
        <end position="449"/>
    </location>
</feature>
<dbReference type="GO" id="GO:0015171">
    <property type="term" value="F:amino acid transmembrane transporter activity"/>
    <property type="evidence" value="ECO:0007669"/>
    <property type="project" value="TreeGrafter"/>
</dbReference>
<keyword evidence="3 6" id="KW-0812">Transmembrane</keyword>
<evidence type="ECO:0000256" key="1">
    <source>
        <dbReference type="ARBA" id="ARBA00004141"/>
    </source>
</evidence>
<evidence type="ECO:0000256" key="6">
    <source>
        <dbReference type="SAM" id="Phobius"/>
    </source>
</evidence>
<dbReference type="PANTHER" id="PTHR43243:SF4">
    <property type="entry name" value="CATIONIC AMINO ACID TRANSPORTER 4"/>
    <property type="match status" value="1"/>
</dbReference>
<evidence type="ECO:0000313" key="7">
    <source>
        <dbReference type="EMBL" id="ASG24274.1"/>
    </source>
</evidence>
<evidence type="ECO:0000256" key="4">
    <source>
        <dbReference type="ARBA" id="ARBA00022989"/>
    </source>
</evidence>
<dbReference type="Gene3D" id="1.20.1740.10">
    <property type="entry name" value="Amino acid/polyamine transporter I"/>
    <property type="match status" value="1"/>
</dbReference>
<sequence length="487" mass="51063">MGLWTVKPVDALIAAGEGKHGAAKLARGLGTLDLILAGVGCTVGAGIFVMTGSQAATHAGPAVAISFAFAALACLFAGLCFAELATVIPVAGSAYSYTYATLGEIVAWLVGWNLVLEYMISGSAVAVGFSGYLNAFLGQWGVHLPTNLASAPLSYSDEKGFEWTGAFINGPAVFIIALCGVILSLGIKETARFNNISVAIKVGAMVLFAVVGIFYVDTANWHPFIPENTGDGAFGWSGVFRAAGTLFFAYIGFDAVSTAAQEARAPQRTVPRGILGGLAVCVTLYVVVGLVMTGLAPYTMLDAPEAIFIAIKNAGPSLAWLGMIINLAAILGLGSAILICNYGQIRIFYAMARDGLMPPSFASVNPEHHVPWQATLWVTVVAAIIGGIAPLDVLGDLVSLGTLMAFALVCVATLVLRVRDPHRPRPFRVPYLPVVAVVGAVICVALMISLGLSNWIRFGAWSLLGLAIYFLYGMRNSARQREAQLAE</sequence>
<evidence type="ECO:0000256" key="5">
    <source>
        <dbReference type="ARBA" id="ARBA00023136"/>
    </source>
</evidence>
<protein>
    <submittedName>
        <fullName evidence="7">Amino acid permease</fullName>
    </submittedName>
</protein>
<evidence type="ECO:0000313" key="8">
    <source>
        <dbReference type="Proteomes" id="UP000197153"/>
    </source>
</evidence>
<feature type="transmembrane region" description="Helical" evidence="6">
    <location>
        <begin position="63"/>
        <end position="88"/>
    </location>
</feature>
<evidence type="ECO:0000256" key="3">
    <source>
        <dbReference type="ARBA" id="ARBA00022692"/>
    </source>
</evidence>
<feature type="transmembrane region" description="Helical" evidence="6">
    <location>
        <begin position="397"/>
        <end position="418"/>
    </location>
</feature>
<keyword evidence="2" id="KW-0813">Transport</keyword>
<dbReference type="GO" id="GO:0016020">
    <property type="term" value="C:membrane"/>
    <property type="evidence" value="ECO:0007669"/>
    <property type="project" value="UniProtKB-SubCell"/>
</dbReference>
<dbReference type="PANTHER" id="PTHR43243">
    <property type="entry name" value="INNER MEMBRANE TRANSPORTER YGJI-RELATED"/>
    <property type="match status" value="1"/>
</dbReference>
<feature type="transmembrane region" description="Helical" evidence="6">
    <location>
        <begin position="123"/>
        <end position="143"/>
    </location>
</feature>
<dbReference type="PIRSF" id="PIRSF006060">
    <property type="entry name" value="AA_transporter"/>
    <property type="match status" value="1"/>
</dbReference>
<gene>
    <name evidence="7" type="ORF">Y958_25550</name>
</gene>
<dbReference type="EMBL" id="CP022112">
    <property type="protein sequence ID" value="ASG24274.1"/>
    <property type="molecule type" value="Genomic_DNA"/>
</dbReference>
<feature type="transmembrane region" description="Helical" evidence="6">
    <location>
        <begin position="236"/>
        <end position="253"/>
    </location>
</feature>
<name>A0A248K1G4_9PROT</name>
<evidence type="ECO:0000256" key="2">
    <source>
        <dbReference type="ARBA" id="ARBA00022448"/>
    </source>
</evidence>
<proteinExistence type="predicted"/>
<organism evidence="7 8">
    <name type="scientific">Nitrospirillum viridazoti CBAmc</name>
    <dbReference type="NCBI Taxonomy" id="1441467"/>
    <lineage>
        <taxon>Bacteria</taxon>
        <taxon>Pseudomonadati</taxon>
        <taxon>Pseudomonadota</taxon>
        <taxon>Alphaproteobacteria</taxon>
        <taxon>Rhodospirillales</taxon>
        <taxon>Azospirillaceae</taxon>
        <taxon>Nitrospirillum</taxon>
        <taxon>Nitrospirillum viridazoti</taxon>
    </lineage>
</organism>
<feature type="transmembrane region" description="Helical" evidence="6">
    <location>
        <begin position="374"/>
        <end position="391"/>
    </location>
</feature>
<reference evidence="7 8" key="1">
    <citation type="submission" date="2017-06" db="EMBL/GenBank/DDBJ databases">
        <title>Complete genome sequence of Nitrospirillum amazonense strain CBAmC, an endophytic nitrogen-fixing and plant growth-promoting bacterium, isolated from sugarcane.</title>
        <authorList>
            <person name="Schwab S."/>
            <person name="dos Santos Teixeira K.R."/>
            <person name="Simoes Araujo J.L."/>
            <person name="Soares Vidal M."/>
            <person name="Borges de Freitas H.R."/>
            <person name="Rivello Crivelaro A.L."/>
            <person name="Bueno de Camargo Nunes A."/>
            <person name="dos Santos C.M."/>
            <person name="Palmeira da Silva Rosa D."/>
            <person name="da Silva Padilha D."/>
            <person name="da Silva E."/>
            <person name="Araujo Terra L."/>
            <person name="Soares Mendes V."/>
            <person name="Farinelli L."/>
            <person name="Magalhaes Cruz L."/>
            <person name="Baldani J.I."/>
        </authorList>
    </citation>
    <scope>NUCLEOTIDE SEQUENCE [LARGE SCALE GENOMIC DNA]</scope>
    <source>
        <strain evidence="7 8">CBAmC</strain>
    </source>
</reference>
<dbReference type="KEGG" id="nao:Y958_25550"/>
<keyword evidence="5 6" id="KW-0472">Membrane</keyword>
<feature type="transmembrane region" description="Helical" evidence="6">
    <location>
        <begin position="198"/>
        <end position="216"/>
    </location>
</feature>
<dbReference type="RefSeq" id="WP_088874711.1">
    <property type="nucleotide sequence ID" value="NZ_CP022112.1"/>
</dbReference>
<keyword evidence="8" id="KW-1185">Reference proteome</keyword>
<accession>A0A248K1G4</accession>
<feature type="transmembrane region" description="Helical" evidence="6">
    <location>
        <begin position="274"/>
        <end position="298"/>
    </location>
</feature>
<feature type="transmembrane region" description="Helical" evidence="6">
    <location>
        <begin position="163"/>
        <end position="186"/>
    </location>
</feature>
<comment type="subcellular location">
    <subcellularLocation>
        <location evidence="1">Membrane</location>
        <topology evidence="1">Multi-pass membrane protein</topology>
    </subcellularLocation>
</comment>
<feature type="transmembrane region" description="Helical" evidence="6">
    <location>
        <begin position="94"/>
        <end position="116"/>
    </location>
</feature>
<feature type="transmembrane region" description="Helical" evidence="6">
    <location>
        <begin position="318"/>
        <end position="343"/>
    </location>
</feature>
<dbReference type="AlphaFoldDB" id="A0A248K1G4"/>
<dbReference type="Proteomes" id="UP000197153">
    <property type="component" value="Chromosome 3"/>
</dbReference>
<dbReference type="Pfam" id="PF13520">
    <property type="entry name" value="AA_permease_2"/>
    <property type="match status" value="1"/>
</dbReference>